<feature type="transmembrane region" description="Helical" evidence="7">
    <location>
        <begin position="173"/>
        <end position="196"/>
    </location>
</feature>
<dbReference type="PATRIC" id="fig|879567.3.peg.3030"/>
<feature type="transmembrane region" description="Helical" evidence="7">
    <location>
        <begin position="511"/>
        <end position="528"/>
    </location>
</feature>
<dbReference type="eggNOG" id="COG0471">
    <property type="taxonomic scope" value="Bacteria"/>
</dbReference>
<feature type="transmembrane region" description="Helical" evidence="7">
    <location>
        <begin position="474"/>
        <end position="499"/>
    </location>
</feature>
<protein>
    <submittedName>
        <fullName evidence="9">SLC13A transporter family protein (TrkA domain protein)</fullName>
    </submittedName>
</protein>
<reference evidence="10" key="2">
    <citation type="journal article" date="2013" name="Stand. Genomic Sci.">
        <title>Complete genome sequence of Desulfocapsa sulfexigens, a marine deltaproteobacterium specialized in disproportionating inorganic sulfur compounds.</title>
        <authorList>
            <person name="Finster K.W."/>
            <person name="Kjeldsen K.U."/>
            <person name="Kube M."/>
            <person name="Reinhardt R."/>
            <person name="Mussmann M."/>
            <person name="Amann R."/>
            <person name="Schreiber L."/>
        </authorList>
    </citation>
    <scope>NUCLEOTIDE SEQUENCE [LARGE SCALE GENOMIC DNA]</scope>
    <source>
        <strain evidence="10">DSM 10523 / SB164P1</strain>
    </source>
</reference>
<dbReference type="PROSITE" id="PS01271">
    <property type="entry name" value="NA_SULFATE"/>
    <property type="match status" value="1"/>
</dbReference>
<dbReference type="KEGG" id="dpi:BN4_12823"/>
<evidence type="ECO:0000313" key="9">
    <source>
        <dbReference type="EMBL" id="CCH50056.1"/>
    </source>
</evidence>
<evidence type="ECO:0000256" key="2">
    <source>
        <dbReference type="ARBA" id="ARBA00022448"/>
    </source>
</evidence>
<name>M1WKR4_PSEP2</name>
<keyword evidence="5 7" id="KW-1133">Transmembrane helix</keyword>
<dbReference type="InterPro" id="IPR051679">
    <property type="entry name" value="DASS-Related_Transporters"/>
</dbReference>
<feature type="transmembrane region" description="Helical" evidence="7">
    <location>
        <begin position="143"/>
        <end position="161"/>
    </location>
</feature>
<proteinExistence type="predicted"/>
<keyword evidence="2" id="KW-0813">Transport</keyword>
<dbReference type="InterPro" id="IPR006037">
    <property type="entry name" value="RCK_C"/>
</dbReference>
<dbReference type="SUPFAM" id="SSF116726">
    <property type="entry name" value="TrkA C-terminal domain-like"/>
    <property type="match status" value="2"/>
</dbReference>
<dbReference type="OrthoDB" id="9765532at2"/>
<evidence type="ECO:0000256" key="5">
    <source>
        <dbReference type="ARBA" id="ARBA00022989"/>
    </source>
</evidence>
<accession>M1WKR4</accession>
<evidence type="ECO:0000256" key="3">
    <source>
        <dbReference type="ARBA" id="ARBA00022692"/>
    </source>
</evidence>
<dbReference type="AlphaFoldDB" id="M1WKR4"/>
<dbReference type="RefSeq" id="WP_015416098.1">
    <property type="nucleotide sequence ID" value="NC_020409.1"/>
</dbReference>
<keyword evidence="3 7" id="KW-0812">Transmembrane</keyword>
<dbReference type="HOGENOM" id="CLU_005170_6_1_7"/>
<dbReference type="EMBL" id="FO203427">
    <property type="protein sequence ID" value="CCH50056.1"/>
    <property type="molecule type" value="Genomic_DNA"/>
</dbReference>
<evidence type="ECO:0000256" key="1">
    <source>
        <dbReference type="ARBA" id="ARBA00004141"/>
    </source>
</evidence>
<dbReference type="PROSITE" id="PS51202">
    <property type="entry name" value="RCK_C"/>
    <property type="match status" value="1"/>
</dbReference>
<evidence type="ECO:0000256" key="7">
    <source>
        <dbReference type="SAM" id="Phobius"/>
    </source>
</evidence>
<dbReference type="BioCyc" id="DPIE1322246:BN4_RS14185-MONOMER"/>
<sequence>MPTDILIVTIILVIAVILLISEKLPVDLTGLGIIVVLTVTCELTPKEAMAGFANPAPLAVAALFVVSRGLVRTGALTFVTQLTIALTKGSKARLLFLSLVLVGTLSAFLNNTPVVVLFMSIIMAVCVRYGFAPSKFLIPLSYISILAGTCTLIGTSTNILVSDVATNMGHAPIGMFELSVLGVPIALVGGVFMFLFSDILMPSHDSMAASSETEQETYLSELEVTPESQLIGINPNEGLGPDYQKIKAYEVYRSGRIYDLSRSRVLLKEGDYVLVRGTVDEISKILDKGDATLPMCSDAECFQSPHLSGTKLVELLIPAGSSVRGVPLHNLYLAYFKDVSIIGFIRRQEHYSWKVAKSQRLRIGDVLLAQVTENSLDAIRRKDDFIILNDNVVNDVINWKRAPIALGLFLLMIPAVATGMTDILTAAFAAAFGMILSGCLSIREAYRAVDVKILMLIIGTIALGAAMRKSGADVYYAGAFLSLLSGSGPQVVLTGIIVLTSVLSHFLSNNSTAVLLVPVAIATADSLGVDPRPFIVGVAFGASACFATPIGYKTNLIVYGPGGYKFSDFLRMGIPMALIACGGAALFIPTFWPF</sequence>
<keyword evidence="6 7" id="KW-0472">Membrane</keyword>
<feature type="transmembrane region" description="Helical" evidence="7">
    <location>
        <begin position="401"/>
        <end position="417"/>
    </location>
</feature>
<dbReference type="GO" id="GO:0008324">
    <property type="term" value="F:monoatomic cation transmembrane transporter activity"/>
    <property type="evidence" value="ECO:0007669"/>
    <property type="project" value="InterPro"/>
</dbReference>
<feature type="transmembrane region" description="Helical" evidence="7">
    <location>
        <begin position="92"/>
        <end position="109"/>
    </location>
</feature>
<feature type="transmembrane region" description="Helical" evidence="7">
    <location>
        <begin position="534"/>
        <end position="552"/>
    </location>
</feature>
<evidence type="ECO:0000259" key="8">
    <source>
        <dbReference type="PROSITE" id="PS51202"/>
    </source>
</evidence>
<evidence type="ECO:0000256" key="4">
    <source>
        <dbReference type="ARBA" id="ARBA00022737"/>
    </source>
</evidence>
<feature type="transmembrane region" description="Helical" evidence="7">
    <location>
        <begin position="6"/>
        <end position="21"/>
    </location>
</feature>
<feature type="domain" description="RCK C-terminal" evidence="8">
    <location>
        <begin position="207"/>
        <end position="291"/>
    </location>
</feature>
<feature type="transmembrane region" description="Helical" evidence="7">
    <location>
        <begin position="449"/>
        <end position="468"/>
    </location>
</feature>
<dbReference type="Pfam" id="PF03600">
    <property type="entry name" value="CitMHS"/>
    <property type="match status" value="1"/>
</dbReference>
<dbReference type="PANTHER" id="PTHR43652">
    <property type="entry name" value="BASIC AMINO ACID ANTIPORTER YFCC-RELATED"/>
    <property type="match status" value="1"/>
</dbReference>
<feature type="transmembrane region" description="Helical" evidence="7">
    <location>
        <begin position="115"/>
        <end position="131"/>
    </location>
</feature>
<keyword evidence="4" id="KW-0677">Repeat</keyword>
<keyword evidence="10" id="KW-1185">Reference proteome</keyword>
<comment type="subcellular location">
    <subcellularLocation>
        <location evidence="1">Membrane</location>
        <topology evidence="1">Multi-pass membrane protein</topology>
    </subcellularLocation>
</comment>
<feature type="transmembrane region" description="Helical" evidence="7">
    <location>
        <begin position="423"/>
        <end position="442"/>
    </location>
</feature>
<reference evidence="9 10" key="1">
    <citation type="journal article" date="2013" name="PLoS ONE">
        <title>The first genomic and proteomic characterization of a deep-sea sulfate reducer: insights into the piezophilic lifestyle of Desulfovibrio piezophilus.</title>
        <authorList>
            <person name="Pradel N."/>
            <person name="Ji B."/>
            <person name="Gimenez G."/>
            <person name="Talla E."/>
            <person name="Lenoble P."/>
            <person name="Garel M."/>
            <person name="Tamburini C."/>
            <person name="Fourquet P."/>
            <person name="Lebrun R."/>
            <person name="Bertin P."/>
            <person name="Denis Y."/>
            <person name="Pophillat M."/>
            <person name="Barbe V."/>
            <person name="Ollivier B."/>
            <person name="Dolla A."/>
        </authorList>
    </citation>
    <scope>NUCLEOTIDE SEQUENCE [LARGE SCALE GENOMIC DNA]</scope>
    <source>
        <strain evidence="10">DSM 10523 / SB164P1</strain>
    </source>
</reference>
<dbReference type="InterPro" id="IPR036721">
    <property type="entry name" value="RCK_C_sf"/>
</dbReference>
<dbReference type="InterPro" id="IPR004680">
    <property type="entry name" value="Cit_transptr-like_dom"/>
</dbReference>
<dbReference type="GO" id="GO:0005886">
    <property type="term" value="C:plasma membrane"/>
    <property type="evidence" value="ECO:0007669"/>
    <property type="project" value="TreeGrafter"/>
</dbReference>
<feature type="transmembrane region" description="Helical" evidence="7">
    <location>
        <begin position="573"/>
        <end position="592"/>
    </location>
</feature>
<dbReference type="InterPro" id="IPR031312">
    <property type="entry name" value="Na/sul_symport_CS"/>
</dbReference>
<organism evidence="9 10">
    <name type="scientific">Pseudodesulfovibrio piezophilus (strain DSM 21447 / JCM 15486 / C1TLV30)</name>
    <name type="common">Desulfovibrio piezophilus</name>
    <dbReference type="NCBI Taxonomy" id="1322246"/>
    <lineage>
        <taxon>Bacteria</taxon>
        <taxon>Pseudomonadati</taxon>
        <taxon>Thermodesulfobacteriota</taxon>
        <taxon>Desulfovibrionia</taxon>
        <taxon>Desulfovibrionales</taxon>
        <taxon>Desulfovibrionaceae</taxon>
    </lineage>
</organism>
<dbReference type="PANTHER" id="PTHR43652:SF2">
    <property type="entry name" value="BASIC AMINO ACID ANTIPORTER YFCC-RELATED"/>
    <property type="match status" value="1"/>
</dbReference>
<evidence type="ECO:0000256" key="6">
    <source>
        <dbReference type="ARBA" id="ARBA00023136"/>
    </source>
</evidence>
<dbReference type="GO" id="GO:0006813">
    <property type="term" value="P:potassium ion transport"/>
    <property type="evidence" value="ECO:0007669"/>
    <property type="project" value="InterPro"/>
</dbReference>
<feature type="transmembrane region" description="Helical" evidence="7">
    <location>
        <begin position="51"/>
        <end position="71"/>
    </location>
</feature>
<gene>
    <name evidence="9" type="ordered locus">BN4_12823</name>
</gene>
<dbReference type="STRING" id="1322246.BN4_12823"/>
<evidence type="ECO:0000313" key="10">
    <source>
        <dbReference type="Proteomes" id="UP000011724"/>
    </source>
</evidence>
<dbReference type="Proteomes" id="UP000011724">
    <property type="component" value="Chromosome"/>
</dbReference>